<dbReference type="Proteomes" id="UP000649955">
    <property type="component" value="Unassembled WGS sequence"/>
</dbReference>
<dbReference type="Gene3D" id="1.10.260.40">
    <property type="entry name" value="lambda repressor-like DNA-binding domains"/>
    <property type="match status" value="1"/>
</dbReference>
<dbReference type="RefSeq" id="WP_191310790.1">
    <property type="nucleotide sequence ID" value="NZ_BNAW01000011.1"/>
</dbReference>
<feature type="compositionally biased region" description="Basic residues" evidence="4">
    <location>
        <begin position="336"/>
        <end position="345"/>
    </location>
</feature>
<evidence type="ECO:0000259" key="5">
    <source>
        <dbReference type="PROSITE" id="PS50932"/>
    </source>
</evidence>
<evidence type="ECO:0000313" key="6">
    <source>
        <dbReference type="EMBL" id="GHG12496.1"/>
    </source>
</evidence>
<dbReference type="Pfam" id="PF00356">
    <property type="entry name" value="LacI"/>
    <property type="match status" value="1"/>
</dbReference>
<keyword evidence="7" id="KW-1185">Reference proteome</keyword>
<evidence type="ECO:0000256" key="1">
    <source>
        <dbReference type="ARBA" id="ARBA00023015"/>
    </source>
</evidence>
<dbReference type="EMBL" id="BNAW01000011">
    <property type="protein sequence ID" value="GHG12496.1"/>
    <property type="molecule type" value="Genomic_DNA"/>
</dbReference>
<dbReference type="PROSITE" id="PS00356">
    <property type="entry name" value="HTH_LACI_1"/>
    <property type="match status" value="1"/>
</dbReference>
<dbReference type="InterPro" id="IPR028082">
    <property type="entry name" value="Peripla_BP_I"/>
</dbReference>
<dbReference type="PROSITE" id="PS50932">
    <property type="entry name" value="HTH_LACI_2"/>
    <property type="match status" value="1"/>
</dbReference>
<evidence type="ECO:0000256" key="4">
    <source>
        <dbReference type="SAM" id="MobiDB-lite"/>
    </source>
</evidence>
<comment type="caution">
    <text evidence="6">The sequence shown here is derived from an EMBL/GenBank/DDBJ whole genome shotgun (WGS) entry which is preliminary data.</text>
</comment>
<accession>A0ABQ3KIJ6</accession>
<organism evidence="6 7">
    <name type="scientific">Amycolatopsis bullii</name>
    <dbReference type="NCBI Taxonomy" id="941987"/>
    <lineage>
        <taxon>Bacteria</taxon>
        <taxon>Bacillati</taxon>
        <taxon>Actinomycetota</taxon>
        <taxon>Actinomycetes</taxon>
        <taxon>Pseudonocardiales</taxon>
        <taxon>Pseudonocardiaceae</taxon>
        <taxon>Amycolatopsis</taxon>
    </lineage>
</organism>
<dbReference type="InterPro" id="IPR010982">
    <property type="entry name" value="Lambda_DNA-bd_dom_sf"/>
</dbReference>
<dbReference type="Gene3D" id="3.40.50.2300">
    <property type="match status" value="2"/>
</dbReference>
<dbReference type="Pfam" id="PF13377">
    <property type="entry name" value="Peripla_BP_3"/>
    <property type="match status" value="1"/>
</dbReference>
<dbReference type="PANTHER" id="PTHR30146">
    <property type="entry name" value="LACI-RELATED TRANSCRIPTIONAL REPRESSOR"/>
    <property type="match status" value="1"/>
</dbReference>
<evidence type="ECO:0000256" key="2">
    <source>
        <dbReference type="ARBA" id="ARBA00023125"/>
    </source>
</evidence>
<reference evidence="7" key="1">
    <citation type="journal article" date="2019" name="Int. J. Syst. Evol. Microbiol.">
        <title>The Global Catalogue of Microorganisms (GCM) 10K type strain sequencing project: providing services to taxonomists for standard genome sequencing and annotation.</title>
        <authorList>
            <consortium name="The Broad Institute Genomics Platform"/>
            <consortium name="The Broad Institute Genome Sequencing Center for Infectious Disease"/>
            <person name="Wu L."/>
            <person name="Ma J."/>
        </authorList>
    </citation>
    <scope>NUCLEOTIDE SEQUENCE [LARGE SCALE GENOMIC DNA]</scope>
    <source>
        <strain evidence="7">CGMCC 4.7680</strain>
    </source>
</reference>
<dbReference type="CDD" id="cd01392">
    <property type="entry name" value="HTH_LacI"/>
    <property type="match status" value="1"/>
</dbReference>
<dbReference type="PANTHER" id="PTHR30146:SF109">
    <property type="entry name" value="HTH-TYPE TRANSCRIPTIONAL REGULATOR GALS"/>
    <property type="match status" value="1"/>
</dbReference>
<keyword evidence="1" id="KW-0805">Transcription regulation</keyword>
<proteinExistence type="predicted"/>
<dbReference type="InterPro" id="IPR000843">
    <property type="entry name" value="HTH_LacI"/>
</dbReference>
<name>A0ABQ3KIJ6_9PSEU</name>
<feature type="domain" description="HTH lacI-type" evidence="5">
    <location>
        <begin position="5"/>
        <end position="59"/>
    </location>
</feature>
<keyword evidence="3" id="KW-0804">Transcription</keyword>
<evidence type="ECO:0000256" key="3">
    <source>
        <dbReference type="ARBA" id="ARBA00023163"/>
    </source>
</evidence>
<gene>
    <name evidence="6" type="primary">lacI</name>
    <name evidence="6" type="ORF">GCM10017567_32450</name>
</gene>
<dbReference type="SMART" id="SM00354">
    <property type="entry name" value="HTH_LACI"/>
    <property type="match status" value="1"/>
</dbReference>
<sequence>MKAPIGIRDVALRAEVSVGTVSNVLNRPDVVAAATRARVLAAIDALGYVRNEPARQLRSGTARTIGLVVLDVGNPFFTDVARGVEEAASEAGHAVILCNSGESVTKERGHVELLAAQRVHGVLITPVQSGPAQVRWLRERGISVVLLDHPTAEADLCSVAVDDRHGGELAVTHLLAEGCERIVMVTGPAGIHQAAERHRGARDAIRLAGRPPEVLEVLTAPALNVACGLRAGEQLLARTVRPDAVFCANDLLALGLLQAAVRAGVRVPEDLAIVGYDDIDFAAAAAVPLTSVRQPRHELGRTAAALVIAESQSPAEHEHRHEVFTPELIVRESSRRPRPSRHFHVKAPPEERKNEWI</sequence>
<dbReference type="SUPFAM" id="SSF47413">
    <property type="entry name" value="lambda repressor-like DNA-binding domains"/>
    <property type="match status" value="1"/>
</dbReference>
<feature type="compositionally biased region" description="Basic and acidic residues" evidence="4">
    <location>
        <begin position="347"/>
        <end position="357"/>
    </location>
</feature>
<dbReference type="InterPro" id="IPR046335">
    <property type="entry name" value="LacI/GalR-like_sensor"/>
</dbReference>
<keyword evidence="2" id="KW-0238">DNA-binding</keyword>
<evidence type="ECO:0000313" key="7">
    <source>
        <dbReference type="Proteomes" id="UP000649955"/>
    </source>
</evidence>
<dbReference type="SUPFAM" id="SSF53822">
    <property type="entry name" value="Periplasmic binding protein-like I"/>
    <property type="match status" value="1"/>
</dbReference>
<protein>
    <submittedName>
        <fullName evidence="6">LacI family transcriptional regulator</fullName>
    </submittedName>
</protein>
<dbReference type="CDD" id="cd06293">
    <property type="entry name" value="PBP1_LacI-like"/>
    <property type="match status" value="1"/>
</dbReference>
<feature type="region of interest" description="Disordered" evidence="4">
    <location>
        <begin position="335"/>
        <end position="357"/>
    </location>
</feature>